<dbReference type="EC" id="1.1.1.281" evidence="2"/>
<dbReference type="SUPFAM" id="SSF51735">
    <property type="entry name" value="NAD(P)-binding Rossmann-fold domains"/>
    <property type="match status" value="1"/>
</dbReference>
<organism evidence="2 3">
    <name type="scientific">Clostridium homopropionicum DSM 5847</name>
    <dbReference type="NCBI Taxonomy" id="1121318"/>
    <lineage>
        <taxon>Bacteria</taxon>
        <taxon>Bacillati</taxon>
        <taxon>Bacillota</taxon>
        <taxon>Clostridia</taxon>
        <taxon>Eubacteriales</taxon>
        <taxon>Clostridiaceae</taxon>
        <taxon>Clostridium</taxon>
    </lineage>
</organism>
<dbReference type="InterPro" id="IPR045869">
    <property type="entry name" value="Arna-like_SDR_e"/>
</dbReference>
<dbReference type="AlphaFoldDB" id="A0A0L6ZE96"/>
<dbReference type="EMBL" id="LHUR01000011">
    <property type="protein sequence ID" value="KOA21123.1"/>
    <property type="molecule type" value="Genomic_DNA"/>
</dbReference>
<dbReference type="PANTHER" id="PTHR43000">
    <property type="entry name" value="DTDP-D-GLUCOSE 4,6-DEHYDRATASE-RELATED"/>
    <property type="match status" value="1"/>
</dbReference>
<evidence type="ECO:0000313" key="2">
    <source>
        <dbReference type="EMBL" id="KOA21123.1"/>
    </source>
</evidence>
<reference evidence="3" key="1">
    <citation type="submission" date="2015-08" db="EMBL/GenBank/DDBJ databases">
        <title>Genome sequence of the strict anaerobe Clostridium homopropionicum LuHBu1 (DSM 5847T).</title>
        <authorList>
            <person name="Poehlein A."/>
            <person name="Beck M."/>
            <person name="Schiel-Bengelsdorf B."/>
            <person name="Bengelsdorf F.R."/>
            <person name="Daniel R."/>
            <person name="Duerre P."/>
        </authorList>
    </citation>
    <scope>NUCLEOTIDE SEQUENCE [LARGE SCALE GENOMIC DNA]</scope>
    <source>
        <strain evidence="3">DSM 5847</strain>
    </source>
</reference>
<comment type="caution">
    <text evidence="2">The sequence shown here is derived from an EMBL/GenBank/DDBJ whole genome shotgun (WGS) entry which is preliminary data.</text>
</comment>
<keyword evidence="2" id="KW-0560">Oxidoreductase</keyword>
<dbReference type="Gene3D" id="3.90.25.10">
    <property type="entry name" value="UDP-galactose 4-epimerase, domain 1"/>
    <property type="match status" value="1"/>
</dbReference>
<dbReference type="CDD" id="cd05257">
    <property type="entry name" value="Arna_like_SDR_e"/>
    <property type="match status" value="1"/>
</dbReference>
<dbReference type="NCBIfam" id="TIGR04180">
    <property type="entry name" value="EDH_00030"/>
    <property type="match status" value="1"/>
</dbReference>
<evidence type="ECO:0000259" key="1">
    <source>
        <dbReference type="Pfam" id="PF16363"/>
    </source>
</evidence>
<protein>
    <submittedName>
        <fullName evidence="2">GDP-6-deoxy-D-mannose reductase</fullName>
        <ecNumber evidence="2">1.1.1.281</ecNumber>
    </submittedName>
</protein>
<dbReference type="GO" id="GO:0016831">
    <property type="term" value="F:carboxy-lyase activity"/>
    <property type="evidence" value="ECO:0007669"/>
    <property type="project" value="InterPro"/>
</dbReference>
<evidence type="ECO:0000313" key="3">
    <source>
        <dbReference type="Proteomes" id="UP000037043"/>
    </source>
</evidence>
<dbReference type="Proteomes" id="UP000037043">
    <property type="component" value="Unassembled WGS sequence"/>
</dbReference>
<proteinExistence type="predicted"/>
<dbReference type="GO" id="GO:0033705">
    <property type="term" value="F:GDP-4-dehydro-6-deoxy-D-mannose reductase activity"/>
    <property type="evidence" value="ECO:0007669"/>
    <property type="project" value="UniProtKB-EC"/>
</dbReference>
<feature type="domain" description="NAD(P)-binding" evidence="1">
    <location>
        <begin position="9"/>
        <end position="313"/>
    </location>
</feature>
<sequence>MNWKGKKVLITGAEGFIGSHLTERLVELGADVTALVQYNSFNNWGWIDTFEEETKNSIKVITGDIREYDNVKRMIKGQEVIMHLAALIAIPYSYLSPMAYVRTNVEGTTNVLESCREEANIERIVHTSTSETYGTALYVPIDEKHPMQGQSPYSASKIGADKIAESFYRSFNLPITTLRPFNTYGPRQSARAVIPTIISQILAGKREIKLGSLTPTRDFNYVKDTAEAFVKVAESDKTIGEVVNAGSNYEISIGDTVKKIINIIGEDVKILCDEERIRPENSEVNRLWADNTKIKTLTDWSPKYTLDEGLAETIKWIKSNMEKFKTDIYNV</sequence>
<dbReference type="RefSeq" id="WP_052220300.1">
    <property type="nucleotide sequence ID" value="NZ_LHUR01000011.1"/>
</dbReference>
<dbReference type="PATRIC" id="fig|1121318.3.peg.714"/>
<name>A0A0L6ZE96_9CLOT</name>
<dbReference type="InterPro" id="IPR026390">
    <property type="entry name" value="LegB-like"/>
</dbReference>
<dbReference type="Pfam" id="PF16363">
    <property type="entry name" value="GDP_Man_Dehyd"/>
    <property type="match status" value="1"/>
</dbReference>
<dbReference type="InterPro" id="IPR036291">
    <property type="entry name" value="NAD(P)-bd_dom_sf"/>
</dbReference>
<dbReference type="STRING" id="36844.SAMN04488501_1049"/>
<accession>A0A0L6ZE96</accession>
<keyword evidence="3" id="KW-1185">Reference proteome</keyword>
<dbReference type="InterPro" id="IPR016040">
    <property type="entry name" value="NAD(P)-bd_dom"/>
</dbReference>
<gene>
    <name evidence="2" type="primary">rmd</name>
    <name evidence="2" type="ORF">CLHOM_07110</name>
</gene>
<dbReference type="Gene3D" id="3.40.50.720">
    <property type="entry name" value="NAD(P)-binding Rossmann-like Domain"/>
    <property type="match status" value="1"/>
</dbReference>